<gene>
    <name evidence="2" type="ORF">NC99_13420</name>
</gene>
<keyword evidence="3" id="KW-1185">Reference proteome</keyword>
<keyword evidence="1" id="KW-0732">Signal</keyword>
<evidence type="ECO:0000313" key="3">
    <source>
        <dbReference type="Proteomes" id="UP000036958"/>
    </source>
</evidence>
<dbReference type="Proteomes" id="UP000036958">
    <property type="component" value="Unassembled WGS sequence"/>
</dbReference>
<dbReference type="AlphaFoldDB" id="A0A0L8VBK3"/>
<dbReference type="EMBL" id="LGIA01000067">
    <property type="protein sequence ID" value="KOH45836.1"/>
    <property type="molecule type" value="Genomic_DNA"/>
</dbReference>
<organism evidence="2 3">
    <name type="scientific">Sunxiuqinia dokdonensis</name>
    <dbReference type="NCBI Taxonomy" id="1409788"/>
    <lineage>
        <taxon>Bacteria</taxon>
        <taxon>Pseudomonadati</taxon>
        <taxon>Bacteroidota</taxon>
        <taxon>Bacteroidia</taxon>
        <taxon>Marinilabiliales</taxon>
        <taxon>Prolixibacteraceae</taxon>
        <taxon>Sunxiuqinia</taxon>
    </lineage>
</organism>
<evidence type="ECO:0000256" key="1">
    <source>
        <dbReference type="SAM" id="SignalP"/>
    </source>
</evidence>
<dbReference type="STRING" id="1409788.NC99_13420"/>
<feature type="chain" id="PRO_5005591595" description="YCII-related domain-containing protein" evidence="1">
    <location>
        <begin position="19"/>
        <end position="85"/>
    </location>
</feature>
<proteinExistence type="predicted"/>
<comment type="caution">
    <text evidence="2">The sequence shown here is derived from an EMBL/GenBank/DDBJ whole genome shotgun (WGS) entry which is preliminary data.</text>
</comment>
<evidence type="ECO:0000313" key="2">
    <source>
        <dbReference type="EMBL" id="KOH45836.1"/>
    </source>
</evidence>
<accession>A0A0L8VBK3</accession>
<sequence>MKTTLLLLFVLIATSLSAQREFEMTEGDTTYVMKRYVFMHLMAGPERSQDSIEAAQLQEKHLAHLNHLAESGKLAMAGPFQDGGN</sequence>
<evidence type="ECO:0008006" key="4">
    <source>
        <dbReference type="Google" id="ProtNLM"/>
    </source>
</evidence>
<reference evidence="3" key="1">
    <citation type="submission" date="2015-07" db="EMBL/GenBank/DDBJ databases">
        <title>Genome sequencing of Sunxiuqinia dokdonensis strain SK.</title>
        <authorList>
            <person name="Ahn S."/>
            <person name="Kim B.-C."/>
        </authorList>
    </citation>
    <scope>NUCLEOTIDE SEQUENCE [LARGE SCALE GENOMIC DNA]</scope>
    <source>
        <strain evidence="3">SK</strain>
    </source>
</reference>
<feature type="signal peptide" evidence="1">
    <location>
        <begin position="1"/>
        <end position="18"/>
    </location>
</feature>
<protein>
    <recommendedName>
        <fullName evidence="4">YCII-related domain-containing protein</fullName>
    </recommendedName>
</protein>
<dbReference type="RefSeq" id="WP_053180905.1">
    <property type="nucleotide sequence ID" value="NZ_LGIA01000067.1"/>
</dbReference>
<dbReference type="OrthoDB" id="8481699at2"/>
<name>A0A0L8VBK3_9BACT</name>